<evidence type="ECO:0000313" key="2">
    <source>
        <dbReference type="Proteomes" id="UP000805649"/>
    </source>
</evidence>
<reference evidence="1 2" key="1">
    <citation type="journal article" date="2020" name="Phytopathology">
        <title>Genome Sequence Resources of Colletotrichum truncatum, C. plurivorum, C. musicola, and C. sojae: Four Species Pathogenic to Soybean (Glycine max).</title>
        <authorList>
            <person name="Rogerio F."/>
            <person name="Boufleur T.R."/>
            <person name="Ciampi-Guillardi M."/>
            <person name="Sukno S.A."/>
            <person name="Thon M.R."/>
            <person name="Massola Junior N.S."/>
            <person name="Baroncelli R."/>
        </authorList>
    </citation>
    <scope>NUCLEOTIDE SEQUENCE [LARGE SCALE GENOMIC DNA]</scope>
    <source>
        <strain evidence="1 2">CMES1059</strain>
    </source>
</reference>
<gene>
    <name evidence="1" type="ORF">CTRU02_201360</name>
</gene>
<evidence type="ECO:0000313" key="1">
    <source>
        <dbReference type="EMBL" id="KAL0943473.1"/>
    </source>
</evidence>
<dbReference type="EMBL" id="VUJX02000001">
    <property type="protein sequence ID" value="KAL0943473.1"/>
    <property type="molecule type" value="Genomic_DNA"/>
</dbReference>
<protein>
    <submittedName>
        <fullName evidence="1">Phosphatidylethanolamine-binding protein</fullName>
    </submittedName>
</protein>
<comment type="caution">
    <text evidence="1">The sequence shown here is derived from an EMBL/GenBank/DDBJ whole genome shotgun (WGS) entry which is preliminary data.</text>
</comment>
<sequence>MKTFRFALLALFTTAAWGSLLEKKQFECPTPSFSPRSIAEVRYAFQSHGLTPAHLPAIHPTIELRVKYGDKLETLGNEFAAIQTLRSPEISFDPEPRYDPATTKYTYIQVDPDTPGPALPVRRKFLHHLVYDLQPSCITTQAPVTQVDYQSLLPLSFTPHRYMSLLYRQPENYTPPPVGTGDSVVRVPFDLAAYVAQGGLQLVAGNFNRVALGRTVCDVDPVC</sequence>
<name>A0ACC3ZHR1_COLTU</name>
<organism evidence="1 2">
    <name type="scientific">Colletotrichum truncatum</name>
    <name type="common">Anthracnose fungus</name>
    <name type="synonym">Colletotrichum capsici</name>
    <dbReference type="NCBI Taxonomy" id="5467"/>
    <lineage>
        <taxon>Eukaryota</taxon>
        <taxon>Fungi</taxon>
        <taxon>Dikarya</taxon>
        <taxon>Ascomycota</taxon>
        <taxon>Pezizomycotina</taxon>
        <taxon>Sordariomycetes</taxon>
        <taxon>Hypocreomycetidae</taxon>
        <taxon>Glomerellales</taxon>
        <taxon>Glomerellaceae</taxon>
        <taxon>Colletotrichum</taxon>
        <taxon>Colletotrichum truncatum species complex</taxon>
    </lineage>
</organism>
<accession>A0ACC3ZHR1</accession>
<proteinExistence type="predicted"/>
<dbReference type="Proteomes" id="UP000805649">
    <property type="component" value="Unassembled WGS sequence"/>
</dbReference>
<keyword evidence="2" id="KW-1185">Reference proteome</keyword>